<dbReference type="EMBL" id="CAJNJA010025798">
    <property type="protein sequence ID" value="CAE7549616.1"/>
    <property type="molecule type" value="Genomic_DNA"/>
</dbReference>
<evidence type="ECO:0000256" key="1">
    <source>
        <dbReference type="SAM" id="Coils"/>
    </source>
</evidence>
<name>A0A812TUJ2_9DINO</name>
<organism evidence="2 3">
    <name type="scientific">Symbiodinium necroappetens</name>
    <dbReference type="NCBI Taxonomy" id="1628268"/>
    <lineage>
        <taxon>Eukaryota</taxon>
        <taxon>Sar</taxon>
        <taxon>Alveolata</taxon>
        <taxon>Dinophyceae</taxon>
        <taxon>Suessiales</taxon>
        <taxon>Symbiodiniaceae</taxon>
        <taxon>Symbiodinium</taxon>
    </lineage>
</organism>
<dbReference type="Proteomes" id="UP000601435">
    <property type="component" value="Unassembled WGS sequence"/>
</dbReference>
<gene>
    <name evidence="2" type="ORF">SNEC2469_LOCUS15832</name>
</gene>
<evidence type="ECO:0000313" key="2">
    <source>
        <dbReference type="EMBL" id="CAE7549616.1"/>
    </source>
</evidence>
<feature type="coiled-coil region" evidence="1">
    <location>
        <begin position="69"/>
        <end position="99"/>
    </location>
</feature>
<dbReference type="AlphaFoldDB" id="A0A812TUJ2"/>
<accession>A0A812TUJ2</accession>
<keyword evidence="3" id="KW-1185">Reference proteome</keyword>
<protein>
    <submittedName>
        <fullName evidence="2">Uncharacterized protein</fullName>
    </submittedName>
</protein>
<proteinExistence type="predicted"/>
<comment type="caution">
    <text evidence="2">The sequence shown here is derived from an EMBL/GenBank/DDBJ whole genome shotgun (WGS) entry which is preliminary data.</text>
</comment>
<dbReference type="OrthoDB" id="441274at2759"/>
<sequence>MPPIFKSRFSHGGLSTEVQEPTSMIMAVAGGAAAAGGLAFLLCQTRCPGGITGAIGGMLGAINPLSLFMKKDEKDAKDEENEADSLKKLQKQVETVEKQLCSMNCKLTALMGAAAGAAAGHAYNKFQQKKTNPMGAAMGGGMPMPMGGPLDEWTAPPFFVFMKQLADMQKDVNEACAQVRFLGPQVCEQTRANDKLVVTNFI</sequence>
<keyword evidence="1" id="KW-0175">Coiled coil</keyword>
<reference evidence="2" key="1">
    <citation type="submission" date="2021-02" db="EMBL/GenBank/DDBJ databases">
        <authorList>
            <person name="Dougan E. K."/>
            <person name="Rhodes N."/>
            <person name="Thang M."/>
            <person name="Chan C."/>
        </authorList>
    </citation>
    <scope>NUCLEOTIDE SEQUENCE</scope>
</reference>
<evidence type="ECO:0000313" key="3">
    <source>
        <dbReference type="Proteomes" id="UP000601435"/>
    </source>
</evidence>